<keyword evidence="6 9" id="KW-1133">Transmembrane helix</keyword>
<dbReference type="EMBL" id="CAJEWD010000004">
    <property type="protein sequence ID" value="CAD2073847.1"/>
    <property type="molecule type" value="Genomic_DNA"/>
</dbReference>
<evidence type="ECO:0000256" key="1">
    <source>
        <dbReference type="ARBA" id="ARBA00004429"/>
    </source>
</evidence>
<keyword evidence="4" id="KW-0997">Cell inner membrane</keyword>
<evidence type="ECO:0000256" key="7">
    <source>
        <dbReference type="ARBA" id="ARBA00023136"/>
    </source>
</evidence>
<feature type="domain" description="Tripartite ATP-independent periplasmic transporters DctQ component" evidence="10">
    <location>
        <begin position="21"/>
        <end position="146"/>
    </location>
</feature>
<evidence type="ECO:0000256" key="3">
    <source>
        <dbReference type="ARBA" id="ARBA00022475"/>
    </source>
</evidence>
<keyword evidence="12" id="KW-1185">Reference proteome</keyword>
<comment type="similarity">
    <text evidence="8">Belongs to the TRAP transporter small permease family.</text>
</comment>
<proteinExistence type="inferred from homology"/>
<dbReference type="RefSeq" id="WP_185125118.1">
    <property type="nucleotide sequence ID" value="NZ_CAJEWD010000004.1"/>
</dbReference>
<sequence length="154" mass="17710">MIAKFIVKVLYIACAIVIALLTLIVLTQVISRFFDYSLPGTEELSRLFIVWMTFLGSSIAVYEHGHLAVNFFVKRVNEKIRPYLYLVVNIILGLFFLVLTIYGFKFSYQSLDFTSSTLQLPMTIFYLAIPVSSLLSLYFISQNLWSHEEESEAI</sequence>
<keyword evidence="3" id="KW-1003">Cell membrane</keyword>
<dbReference type="InterPro" id="IPR007387">
    <property type="entry name" value="TRAP_DctQ"/>
</dbReference>
<keyword evidence="7 9" id="KW-0472">Membrane</keyword>
<evidence type="ECO:0000259" key="10">
    <source>
        <dbReference type="Pfam" id="PF04290"/>
    </source>
</evidence>
<evidence type="ECO:0000256" key="2">
    <source>
        <dbReference type="ARBA" id="ARBA00022448"/>
    </source>
</evidence>
<feature type="transmembrane region" description="Helical" evidence="9">
    <location>
        <begin position="83"/>
        <end position="104"/>
    </location>
</feature>
<dbReference type="GO" id="GO:0015740">
    <property type="term" value="P:C4-dicarboxylate transport"/>
    <property type="evidence" value="ECO:0007669"/>
    <property type="project" value="TreeGrafter"/>
</dbReference>
<dbReference type="Proteomes" id="UP000589351">
    <property type="component" value="Unassembled WGS sequence"/>
</dbReference>
<evidence type="ECO:0000313" key="11">
    <source>
        <dbReference type="EMBL" id="CAD2073847.1"/>
    </source>
</evidence>
<dbReference type="AlphaFoldDB" id="A0A6V7R8N0"/>
<feature type="transmembrane region" description="Helical" evidence="9">
    <location>
        <begin position="124"/>
        <end position="141"/>
    </location>
</feature>
<reference evidence="11 12" key="1">
    <citation type="submission" date="2020-07" db="EMBL/GenBank/DDBJ databases">
        <authorList>
            <person name="Criscuolo A."/>
        </authorList>
    </citation>
    <scope>NUCLEOTIDE SEQUENCE [LARGE SCALE GENOMIC DNA]</scope>
    <source>
        <strain evidence="11">CIP111649</strain>
    </source>
</reference>
<evidence type="ECO:0000256" key="9">
    <source>
        <dbReference type="SAM" id="Phobius"/>
    </source>
</evidence>
<dbReference type="GO" id="GO:0022857">
    <property type="term" value="F:transmembrane transporter activity"/>
    <property type="evidence" value="ECO:0007669"/>
    <property type="project" value="TreeGrafter"/>
</dbReference>
<name>A0A6V7R8N0_9STAP</name>
<gene>
    <name evidence="11" type="primary">yiaM_2</name>
    <name evidence="11" type="ORF">JEODO184_00572</name>
</gene>
<dbReference type="PANTHER" id="PTHR35011:SF2">
    <property type="entry name" value="2,3-DIKETO-L-GULONATE TRAP TRANSPORTER SMALL PERMEASE PROTEIN YIAM"/>
    <property type="match status" value="1"/>
</dbReference>
<organism evidence="11 12">
    <name type="scientific">Jeotgalicoccus meleagridis</name>
    <dbReference type="NCBI Taxonomy" id="2759181"/>
    <lineage>
        <taxon>Bacteria</taxon>
        <taxon>Bacillati</taxon>
        <taxon>Bacillota</taxon>
        <taxon>Bacilli</taxon>
        <taxon>Bacillales</taxon>
        <taxon>Staphylococcaceae</taxon>
        <taxon>Jeotgalicoccus</taxon>
    </lineage>
</organism>
<protein>
    <submittedName>
        <fullName evidence="11">2,3-diketo-L-gulonate TRAP transporter small permease protein YiaM</fullName>
    </submittedName>
</protein>
<evidence type="ECO:0000313" key="12">
    <source>
        <dbReference type="Proteomes" id="UP000589351"/>
    </source>
</evidence>
<dbReference type="InterPro" id="IPR055348">
    <property type="entry name" value="DctQ"/>
</dbReference>
<evidence type="ECO:0000256" key="5">
    <source>
        <dbReference type="ARBA" id="ARBA00022692"/>
    </source>
</evidence>
<accession>A0A6V7R8N0</accession>
<comment type="subcellular location">
    <subcellularLocation>
        <location evidence="1">Cell inner membrane</location>
        <topology evidence="1">Multi-pass membrane protein</topology>
    </subcellularLocation>
</comment>
<evidence type="ECO:0000256" key="8">
    <source>
        <dbReference type="ARBA" id="ARBA00038436"/>
    </source>
</evidence>
<feature type="transmembrane region" description="Helical" evidence="9">
    <location>
        <begin position="43"/>
        <end position="62"/>
    </location>
</feature>
<dbReference type="Pfam" id="PF04290">
    <property type="entry name" value="DctQ"/>
    <property type="match status" value="1"/>
</dbReference>
<evidence type="ECO:0000256" key="6">
    <source>
        <dbReference type="ARBA" id="ARBA00022989"/>
    </source>
</evidence>
<dbReference type="GO" id="GO:0005886">
    <property type="term" value="C:plasma membrane"/>
    <property type="evidence" value="ECO:0007669"/>
    <property type="project" value="UniProtKB-SubCell"/>
</dbReference>
<keyword evidence="5 9" id="KW-0812">Transmembrane</keyword>
<dbReference type="PANTHER" id="PTHR35011">
    <property type="entry name" value="2,3-DIKETO-L-GULONATE TRAP TRANSPORTER SMALL PERMEASE PROTEIN YIAM"/>
    <property type="match status" value="1"/>
</dbReference>
<feature type="transmembrane region" description="Helical" evidence="9">
    <location>
        <begin position="9"/>
        <end position="31"/>
    </location>
</feature>
<comment type="caution">
    <text evidence="11">The sequence shown here is derived from an EMBL/GenBank/DDBJ whole genome shotgun (WGS) entry which is preliminary data.</text>
</comment>
<evidence type="ECO:0000256" key="4">
    <source>
        <dbReference type="ARBA" id="ARBA00022519"/>
    </source>
</evidence>
<keyword evidence="2" id="KW-0813">Transport</keyword>